<reference evidence="8 9" key="1">
    <citation type="submission" date="2018-07" db="EMBL/GenBank/DDBJ databases">
        <title>The complete nuclear genome of the prasinophyte Chloropicon primus (CCMP1205).</title>
        <authorList>
            <person name="Pombert J.-F."/>
            <person name="Otis C."/>
            <person name="Turmel M."/>
            <person name="Lemieux C."/>
        </authorList>
    </citation>
    <scope>NUCLEOTIDE SEQUENCE [LARGE SCALE GENOMIC DNA]</scope>
    <source>
        <strain evidence="8 9">CCMP1205</strain>
    </source>
</reference>
<dbReference type="GO" id="GO:0043023">
    <property type="term" value="F:ribosomal large subunit binding"/>
    <property type="evidence" value="ECO:0007669"/>
    <property type="project" value="TreeGrafter"/>
</dbReference>
<dbReference type="Pfam" id="PF11923">
    <property type="entry name" value="NFACT-C"/>
    <property type="match status" value="1"/>
</dbReference>
<dbReference type="Pfam" id="PF05670">
    <property type="entry name" value="NFACT-R_1"/>
    <property type="match status" value="1"/>
</dbReference>
<dbReference type="Pfam" id="PF05833">
    <property type="entry name" value="NFACT_N"/>
    <property type="match status" value="1"/>
</dbReference>
<feature type="compositionally biased region" description="Basic residues" evidence="5">
    <location>
        <begin position="748"/>
        <end position="761"/>
    </location>
</feature>
<feature type="compositionally biased region" description="Basic and acidic residues" evidence="5">
    <location>
        <begin position="721"/>
        <end position="731"/>
    </location>
</feature>
<evidence type="ECO:0000259" key="6">
    <source>
        <dbReference type="Pfam" id="PF05670"/>
    </source>
</evidence>
<dbReference type="GO" id="GO:0005737">
    <property type="term" value="C:cytoplasm"/>
    <property type="evidence" value="ECO:0007669"/>
    <property type="project" value="UniProtKB-SubCell"/>
</dbReference>
<dbReference type="FunFam" id="2.30.310.10:FF:000002">
    <property type="entry name" value="nuclear export mediator factor Nemf"/>
    <property type="match status" value="1"/>
</dbReference>
<keyword evidence="3" id="KW-0963">Cytoplasm</keyword>
<dbReference type="InterPro" id="IPR021846">
    <property type="entry name" value="NFACT-C"/>
</dbReference>
<feature type="compositionally biased region" description="Basic residues" evidence="5">
    <location>
        <begin position="965"/>
        <end position="982"/>
    </location>
</feature>
<organism evidence="8 9">
    <name type="scientific">Chloropicon primus</name>
    <dbReference type="NCBI Taxonomy" id="1764295"/>
    <lineage>
        <taxon>Eukaryota</taxon>
        <taxon>Viridiplantae</taxon>
        <taxon>Chlorophyta</taxon>
        <taxon>Chloropicophyceae</taxon>
        <taxon>Chloropicales</taxon>
        <taxon>Chloropicaceae</taxon>
        <taxon>Chloropicon</taxon>
    </lineage>
</organism>
<protein>
    <recommendedName>
        <fullName evidence="10">Nuclear export mediator factor NEMF</fullName>
    </recommendedName>
</protein>
<evidence type="ECO:0000256" key="4">
    <source>
        <dbReference type="ARBA" id="ARBA00023054"/>
    </source>
</evidence>
<keyword evidence="9" id="KW-1185">Reference proteome</keyword>
<dbReference type="PANTHER" id="PTHR15239:SF6">
    <property type="entry name" value="RIBOSOME QUALITY CONTROL COMPLEX SUBUNIT NEMF"/>
    <property type="match status" value="1"/>
</dbReference>
<dbReference type="STRING" id="1764295.A0A5B8MBK8"/>
<sequence length="982" mass="109050">MVKSRFTTSDVAAQVACLKRIEGFRITNVYDVNSKVYLFKLHRSGGMDGETQKELLVLESGTRFHLSKYTRDKSNSPSNFCLKLRKHIRSKRIEKVEQLGIDRIVDFTIGSGPAKHHLILELYSQGNVILTDGDYKVLTLLRSHRDDANEFAIMANHPYPIDRSRTATSLSAEELSELLRGNEGGSLRSVVGKSVPYGNQIVEHCLLLANIDPKVKVEPGFSQDKLQALVSKINEVQSLLEFTGSDLPKGYIFLKETASSSGNGEDGGGRPTVYDIFEPFLTKQMEEKPRQTYETFNEAVDEFYSSIECQKKELVKHQEKKSISSKLDKIKLDQESRINSLRNQALSTNKKAQLIEYNLASVDAAINAVNEAIASGFDWKELDQMIKSEQEAGNPVAQLVCSLQLERNSITLQLQNNLDDLDDLDEGEGKKLLKVQVDLGMTAHANACALYQQRKKHEKKENKTVEASQRVLKTAEKQANSEIKKLKVTASGFKIARKQFWFEKFDWFVSSENYLVVSGRDAQQNEMIVKRYLTKHDVYVHADIHGAASCIVRNRVDGGAIPPTTLLEAGSFCVCHSQAWNSKFTTGSWWVYSDQVSKTAPTGEYLQTGSFMIRGKKNFLQPTQLLMGYTMLFKLDEDSVESHLGERASKQEENADDVGNRVEEVQEQDAEEILEEGGECENEDDNLFSVMDTSVALNVSGEEEYEQIGVVSNSKSGYTMAKERQKMKEAQQRSQGGNKQTNEGAPKKSVRGKHGKKKKMKKYADQDDEDRELAMLLLGNPGGKKKNAKEEKESATGGNGRTQEDSSTKAGPVAESEPKDVSDENVSGKGDKVDPSGAGRQSAESSVVVQQYTHDGDVDILNSLTGLPREDDIMLFCVPMCAPYSAIMNYKYKVKVQPGNLRKGKAAKAAFEMLVKTHEPPQREYELLKSIPEQELVAAMVGNSKPSVSFRRGAVKGLSKATQGGKKKGKGGKGGKGGKKKK</sequence>
<dbReference type="InterPro" id="IPR051608">
    <property type="entry name" value="RQC_Subunit_NEMF"/>
</dbReference>
<dbReference type="NCBIfam" id="NF041120">
    <property type="entry name" value="RqcH_arch"/>
    <property type="match status" value="1"/>
</dbReference>
<accession>A0A5B8MBK8</accession>
<evidence type="ECO:0000256" key="3">
    <source>
        <dbReference type="ARBA" id="ARBA00022490"/>
    </source>
</evidence>
<evidence type="ECO:0000259" key="7">
    <source>
        <dbReference type="Pfam" id="PF11923"/>
    </source>
</evidence>
<comment type="subcellular location">
    <subcellularLocation>
        <location evidence="1">Cytoplasm</location>
    </subcellularLocation>
</comment>
<evidence type="ECO:0000256" key="1">
    <source>
        <dbReference type="ARBA" id="ARBA00004496"/>
    </source>
</evidence>
<feature type="domain" description="NFACT protein C-terminal" evidence="7">
    <location>
        <begin position="857"/>
        <end position="941"/>
    </location>
</feature>
<gene>
    <name evidence="8" type="ORF">A3770_01p01470</name>
</gene>
<dbReference type="GO" id="GO:0000049">
    <property type="term" value="F:tRNA binding"/>
    <property type="evidence" value="ECO:0007669"/>
    <property type="project" value="TreeGrafter"/>
</dbReference>
<dbReference type="Gene3D" id="2.30.310.10">
    <property type="entry name" value="ibrinogen binding protein from staphylococcus aureus domain"/>
    <property type="match status" value="1"/>
</dbReference>
<evidence type="ECO:0000256" key="5">
    <source>
        <dbReference type="SAM" id="MobiDB-lite"/>
    </source>
</evidence>
<dbReference type="EMBL" id="CP031034">
    <property type="protein sequence ID" value="QDZ17629.1"/>
    <property type="molecule type" value="Genomic_DNA"/>
</dbReference>
<name>A0A5B8MBK8_9CHLO</name>
<dbReference type="OrthoDB" id="207084at2759"/>
<dbReference type="PANTHER" id="PTHR15239">
    <property type="entry name" value="NUCLEAR EXPORT MEDIATOR FACTOR NEMF"/>
    <property type="match status" value="1"/>
</dbReference>
<evidence type="ECO:0000313" key="9">
    <source>
        <dbReference type="Proteomes" id="UP000316726"/>
    </source>
</evidence>
<dbReference type="InterPro" id="IPR008532">
    <property type="entry name" value="NFACT_RNA-bd"/>
</dbReference>
<evidence type="ECO:0000256" key="2">
    <source>
        <dbReference type="ARBA" id="ARBA00008318"/>
    </source>
</evidence>
<comment type="similarity">
    <text evidence="2">Belongs to the NEMF family.</text>
</comment>
<dbReference type="GO" id="GO:1990116">
    <property type="term" value="P:ribosome-associated ubiquitin-dependent protein catabolic process"/>
    <property type="evidence" value="ECO:0007669"/>
    <property type="project" value="TreeGrafter"/>
</dbReference>
<feature type="region of interest" description="Disordered" evidence="5">
    <location>
        <begin position="950"/>
        <end position="982"/>
    </location>
</feature>
<dbReference type="GO" id="GO:0072344">
    <property type="term" value="P:rescue of stalled ribosome"/>
    <property type="evidence" value="ECO:0007669"/>
    <property type="project" value="TreeGrafter"/>
</dbReference>
<feature type="compositionally biased region" description="Polar residues" evidence="5">
    <location>
        <begin position="732"/>
        <end position="743"/>
    </location>
</feature>
<evidence type="ECO:0008006" key="10">
    <source>
        <dbReference type="Google" id="ProtNLM"/>
    </source>
</evidence>
<feature type="region of interest" description="Disordered" evidence="5">
    <location>
        <begin position="721"/>
        <end position="848"/>
    </location>
</feature>
<dbReference type="GO" id="GO:1990112">
    <property type="term" value="C:RQC complex"/>
    <property type="evidence" value="ECO:0007669"/>
    <property type="project" value="TreeGrafter"/>
</dbReference>
<dbReference type="AlphaFoldDB" id="A0A5B8MBK8"/>
<proteinExistence type="inferred from homology"/>
<dbReference type="Proteomes" id="UP000316726">
    <property type="component" value="Chromosome 1"/>
</dbReference>
<keyword evidence="4" id="KW-0175">Coiled coil</keyword>
<evidence type="ECO:0000313" key="8">
    <source>
        <dbReference type="EMBL" id="QDZ17629.1"/>
    </source>
</evidence>
<feature type="domain" description="NFACT RNA-binding" evidence="6">
    <location>
        <begin position="504"/>
        <end position="615"/>
    </location>
</feature>